<organism evidence="1 2">
    <name type="scientific">Pristionchus entomophagus</name>
    <dbReference type="NCBI Taxonomy" id="358040"/>
    <lineage>
        <taxon>Eukaryota</taxon>
        <taxon>Metazoa</taxon>
        <taxon>Ecdysozoa</taxon>
        <taxon>Nematoda</taxon>
        <taxon>Chromadorea</taxon>
        <taxon>Rhabditida</taxon>
        <taxon>Rhabditina</taxon>
        <taxon>Diplogasteromorpha</taxon>
        <taxon>Diplogasteroidea</taxon>
        <taxon>Neodiplogasteridae</taxon>
        <taxon>Pristionchus</taxon>
    </lineage>
</organism>
<feature type="non-terminal residue" evidence="1">
    <location>
        <position position="1"/>
    </location>
</feature>
<name>A0AAV5SKK9_9BILA</name>
<keyword evidence="2" id="KW-1185">Reference proteome</keyword>
<protein>
    <submittedName>
        <fullName evidence="1">Uncharacterized protein</fullName>
    </submittedName>
</protein>
<sequence>LFPNGFWLLRRARGRGGPPPPFHLHPIHSSSSHARLASLNQTCVCYLSSHFCFCFSFPVCTLLQFISIDCTNTVTKSPSRAVVDWFQPILSHPETISYSSPNPTGPGLKLIYP</sequence>
<gene>
    <name evidence="1" type="ORF">PENTCL1PPCAC_5225</name>
</gene>
<dbReference type="Proteomes" id="UP001432027">
    <property type="component" value="Unassembled WGS sequence"/>
</dbReference>
<dbReference type="EMBL" id="BTSX01000002">
    <property type="protein sequence ID" value="GMS83050.1"/>
    <property type="molecule type" value="Genomic_DNA"/>
</dbReference>
<dbReference type="AlphaFoldDB" id="A0AAV5SKK9"/>
<reference evidence="1" key="1">
    <citation type="submission" date="2023-10" db="EMBL/GenBank/DDBJ databases">
        <title>Genome assembly of Pristionchus species.</title>
        <authorList>
            <person name="Yoshida K."/>
            <person name="Sommer R.J."/>
        </authorList>
    </citation>
    <scope>NUCLEOTIDE SEQUENCE</scope>
    <source>
        <strain evidence="1">RS0144</strain>
    </source>
</reference>
<evidence type="ECO:0000313" key="2">
    <source>
        <dbReference type="Proteomes" id="UP001432027"/>
    </source>
</evidence>
<comment type="caution">
    <text evidence="1">The sequence shown here is derived from an EMBL/GenBank/DDBJ whole genome shotgun (WGS) entry which is preliminary data.</text>
</comment>
<proteinExistence type="predicted"/>
<evidence type="ECO:0000313" key="1">
    <source>
        <dbReference type="EMBL" id="GMS83050.1"/>
    </source>
</evidence>
<accession>A0AAV5SKK9</accession>